<sequence length="145" mass="16178">MPKVGVDSITEECRVNNRNGQVNSKKLGPSQYLQKVGQVNKSPKAGSIPGKLGQINNWQAARSIKASLPRSECEMPDRFLVLLGIYPQILQDLETSDKVRHPRIDVPGSSTRTQEEVLLKISGVIQPNTQVVEDWVEKEDVKMED</sequence>
<gene>
    <name evidence="1" type="ORF">DFH08DRAFT_797200</name>
</gene>
<proteinExistence type="predicted"/>
<evidence type="ECO:0000313" key="1">
    <source>
        <dbReference type="EMBL" id="KAJ7366201.1"/>
    </source>
</evidence>
<name>A0AAD7F4Q2_9AGAR</name>
<evidence type="ECO:0000313" key="2">
    <source>
        <dbReference type="Proteomes" id="UP001218218"/>
    </source>
</evidence>
<accession>A0AAD7F4Q2</accession>
<reference evidence="1" key="1">
    <citation type="submission" date="2023-03" db="EMBL/GenBank/DDBJ databases">
        <title>Massive genome expansion in bonnet fungi (Mycena s.s.) driven by repeated elements and novel gene families across ecological guilds.</title>
        <authorList>
            <consortium name="Lawrence Berkeley National Laboratory"/>
            <person name="Harder C.B."/>
            <person name="Miyauchi S."/>
            <person name="Viragh M."/>
            <person name="Kuo A."/>
            <person name="Thoen E."/>
            <person name="Andreopoulos B."/>
            <person name="Lu D."/>
            <person name="Skrede I."/>
            <person name="Drula E."/>
            <person name="Henrissat B."/>
            <person name="Morin E."/>
            <person name="Kohler A."/>
            <person name="Barry K."/>
            <person name="LaButti K."/>
            <person name="Morin E."/>
            <person name="Salamov A."/>
            <person name="Lipzen A."/>
            <person name="Mereny Z."/>
            <person name="Hegedus B."/>
            <person name="Baldrian P."/>
            <person name="Stursova M."/>
            <person name="Weitz H."/>
            <person name="Taylor A."/>
            <person name="Grigoriev I.V."/>
            <person name="Nagy L.G."/>
            <person name="Martin F."/>
            <person name="Kauserud H."/>
        </authorList>
    </citation>
    <scope>NUCLEOTIDE SEQUENCE</scope>
    <source>
        <strain evidence="1">CBHHK002</strain>
    </source>
</reference>
<organism evidence="1 2">
    <name type="scientific">Mycena albidolilacea</name>
    <dbReference type="NCBI Taxonomy" id="1033008"/>
    <lineage>
        <taxon>Eukaryota</taxon>
        <taxon>Fungi</taxon>
        <taxon>Dikarya</taxon>
        <taxon>Basidiomycota</taxon>
        <taxon>Agaricomycotina</taxon>
        <taxon>Agaricomycetes</taxon>
        <taxon>Agaricomycetidae</taxon>
        <taxon>Agaricales</taxon>
        <taxon>Marasmiineae</taxon>
        <taxon>Mycenaceae</taxon>
        <taxon>Mycena</taxon>
    </lineage>
</organism>
<dbReference type="EMBL" id="JARIHO010000002">
    <property type="protein sequence ID" value="KAJ7366201.1"/>
    <property type="molecule type" value="Genomic_DNA"/>
</dbReference>
<dbReference type="AlphaFoldDB" id="A0AAD7F4Q2"/>
<protein>
    <submittedName>
        <fullName evidence="1">Uncharacterized protein</fullName>
    </submittedName>
</protein>
<keyword evidence="2" id="KW-1185">Reference proteome</keyword>
<comment type="caution">
    <text evidence="1">The sequence shown here is derived from an EMBL/GenBank/DDBJ whole genome shotgun (WGS) entry which is preliminary data.</text>
</comment>
<dbReference type="Proteomes" id="UP001218218">
    <property type="component" value="Unassembled WGS sequence"/>
</dbReference>